<evidence type="ECO:0000313" key="1">
    <source>
        <dbReference type="EMBL" id="KAF2279012.1"/>
    </source>
</evidence>
<protein>
    <submittedName>
        <fullName evidence="1">Uncharacterized protein</fullName>
    </submittedName>
</protein>
<dbReference type="AlphaFoldDB" id="A0A6A6JR37"/>
<dbReference type="RefSeq" id="XP_033656551.1">
    <property type="nucleotide sequence ID" value="XM_033793899.1"/>
</dbReference>
<accession>A0A6A6JR37</accession>
<evidence type="ECO:0000313" key="2">
    <source>
        <dbReference type="Proteomes" id="UP000800097"/>
    </source>
</evidence>
<reference evidence="1" key="1">
    <citation type="journal article" date="2020" name="Stud. Mycol.">
        <title>101 Dothideomycetes genomes: a test case for predicting lifestyles and emergence of pathogens.</title>
        <authorList>
            <person name="Haridas S."/>
            <person name="Albert R."/>
            <person name="Binder M."/>
            <person name="Bloem J."/>
            <person name="Labutti K."/>
            <person name="Salamov A."/>
            <person name="Andreopoulos B."/>
            <person name="Baker S."/>
            <person name="Barry K."/>
            <person name="Bills G."/>
            <person name="Bluhm B."/>
            <person name="Cannon C."/>
            <person name="Castanera R."/>
            <person name="Culley D."/>
            <person name="Daum C."/>
            <person name="Ezra D."/>
            <person name="Gonzalez J."/>
            <person name="Henrissat B."/>
            <person name="Kuo A."/>
            <person name="Liang C."/>
            <person name="Lipzen A."/>
            <person name="Lutzoni F."/>
            <person name="Magnuson J."/>
            <person name="Mondo S."/>
            <person name="Nolan M."/>
            <person name="Ohm R."/>
            <person name="Pangilinan J."/>
            <person name="Park H.-J."/>
            <person name="Ramirez L."/>
            <person name="Alfaro M."/>
            <person name="Sun H."/>
            <person name="Tritt A."/>
            <person name="Yoshinaga Y."/>
            <person name="Zwiers L.-H."/>
            <person name="Turgeon B."/>
            <person name="Goodwin S."/>
            <person name="Spatafora J."/>
            <person name="Crous P."/>
            <person name="Grigoriev I."/>
        </authorList>
    </citation>
    <scope>NUCLEOTIDE SEQUENCE</scope>
    <source>
        <strain evidence="1">CBS 379.55</strain>
    </source>
</reference>
<dbReference type="Proteomes" id="UP000800097">
    <property type="component" value="Unassembled WGS sequence"/>
</dbReference>
<keyword evidence="2" id="KW-1185">Reference proteome</keyword>
<dbReference type="GeneID" id="54547074"/>
<proteinExistence type="predicted"/>
<name>A0A6A6JR37_WESOR</name>
<dbReference type="EMBL" id="ML986487">
    <property type="protein sequence ID" value="KAF2279012.1"/>
    <property type="molecule type" value="Genomic_DNA"/>
</dbReference>
<sequence>MEVRWAVLHIAEGFPRRPRHEPGCPFSWPVQLPSRLALGRHEGYPSCQSRDLITLGHQRFEAHNARDSLEPVTRFQSLRRLLAQWDKDKDEAVPHRSDSMRERISLSITTTILQRRIQLDGEPWRWEGETANDQAAETGCAACATMTPRSNSTTPRVEVYLSAPASIVPSLAFFCFVSIAHTQLCLVSRLSCICSLPFLGC</sequence>
<gene>
    <name evidence="1" type="ORF">EI97DRAFT_225296</name>
</gene>
<organism evidence="1 2">
    <name type="scientific">Westerdykella ornata</name>
    <dbReference type="NCBI Taxonomy" id="318751"/>
    <lineage>
        <taxon>Eukaryota</taxon>
        <taxon>Fungi</taxon>
        <taxon>Dikarya</taxon>
        <taxon>Ascomycota</taxon>
        <taxon>Pezizomycotina</taxon>
        <taxon>Dothideomycetes</taxon>
        <taxon>Pleosporomycetidae</taxon>
        <taxon>Pleosporales</taxon>
        <taxon>Sporormiaceae</taxon>
        <taxon>Westerdykella</taxon>
    </lineage>
</organism>